<dbReference type="PRINTS" id="PR00455">
    <property type="entry name" value="HTHTETR"/>
</dbReference>
<gene>
    <name evidence="6" type="ORF">FBY41_2048</name>
</gene>
<evidence type="ECO:0000256" key="1">
    <source>
        <dbReference type="ARBA" id="ARBA00023015"/>
    </source>
</evidence>
<dbReference type="RefSeq" id="WP_185749014.1">
    <property type="nucleotide sequence ID" value="NZ_VFPM01000002.1"/>
</dbReference>
<comment type="caution">
    <text evidence="6">The sequence shown here is derived from an EMBL/GenBank/DDBJ whole genome shotgun (WGS) entry which is preliminary data.</text>
</comment>
<reference evidence="6 7" key="1">
    <citation type="submission" date="2019-06" db="EMBL/GenBank/DDBJ databases">
        <title>Genome sequencing of plant associated microbes to promote plant fitness in Sorghum bicolor and Oryza sativa.</title>
        <authorList>
            <person name="Coleman-Derr D."/>
        </authorList>
    </citation>
    <scope>NUCLEOTIDE SEQUENCE [LARGE SCALE GENOMIC DNA]</scope>
    <source>
        <strain evidence="6 7">KV-663</strain>
    </source>
</reference>
<name>A0A543HUK4_9MICO</name>
<sequence>MTRPRPRDVLLDKAIGYYAAHGVGDTSLRTLAASIGTSQRMLHYHFGSREDLLAAVIESVVTEQIATLDRLFAEVDDPFEAGRRNWEGAATTAQAFGPLFFELASHAMRGRPYAVRLGEVVVTAHVAAFRRAYATVTDDAHAEVLARLTLAVGHGLLLQLLIDGDRPAADAAVDELTQMVRARLEGVPRR</sequence>
<dbReference type="EMBL" id="VFPM01000002">
    <property type="protein sequence ID" value="TQM62025.1"/>
    <property type="molecule type" value="Genomic_DNA"/>
</dbReference>
<evidence type="ECO:0000313" key="7">
    <source>
        <dbReference type="Proteomes" id="UP000316747"/>
    </source>
</evidence>
<accession>A0A543HUK4</accession>
<protein>
    <submittedName>
        <fullName evidence="6">TetR family transcriptional regulator</fullName>
    </submittedName>
</protein>
<dbReference type="InterPro" id="IPR009057">
    <property type="entry name" value="Homeodomain-like_sf"/>
</dbReference>
<dbReference type="SUPFAM" id="SSF46689">
    <property type="entry name" value="Homeodomain-like"/>
    <property type="match status" value="1"/>
</dbReference>
<dbReference type="PANTHER" id="PTHR30055">
    <property type="entry name" value="HTH-TYPE TRANSCRIPTIONAL REGULATOR RUTR"/>
    <property type="match status" value="1"/>
</dbReference>
<dbReference type="AlphaFoldDB" id="A0A543HUK4"/>
<dbReference type="GO" id="GO:0000976">
    <property type="term" value="F:transcription cis-regulatory region binding"/>
    <property type="evidence" value="ECO:0007669"/>
    <property type="project" value="TreeGrafter"/>
</dbReference>
<dbReference type="GO" id="GO:0003700">
    <property type="term" value="F:DNA-binding transcription factor activity"/>
    <property type="evidence" value="ECO:0007669"/>
    <property type="project" value="TreeGrafter"/>
</dbReference>
<evidence type="ECO:0000256" key="2">
    <source>
        <dbReference type="ARBA" id="ARBA00023125"/>
    </source>
</evidence>
<dbReference type="Gene3D" id="1.10.357.10">
    <property type="entry name" value="Tetracycline Repressor, domain 2"/>
    <property type="match status" value="1"/>
</dbReference>
<dbReference type="PROSITE" id="PS50977">
    <property type="entry name" value="HTH_TETR_2"/>
    <property type="match status" value="1"/>
</dbReference>
<dbReference type="InterPro" id="IPR001647">
    <property type="entry name" value="HTH_TetR"/>
</dbReference>
<feature type="DNA-binding region" description="H-T-H motif" evidence="4">
    <location>
        <begin position="27"/>
        <end position="46"/>
    </location>
</feature>
<dbReference type="Pfam" id="PF00440">
    <property type="entry name" value="TetR_N"/>
    <property type="match status" value="1"/>
</dbReference>
<feature type="domain" description="HTH tetR-type" evidence="5">
    <location>
        <begin position="4"/>
        <end position="64"/>
    </location>
</feature>
<evidence type="ECO:0000313" key="6">
    <source>
        <dbReference type="EMBL" id="TQM62025.1"/>
    </source>
</evidence>
<organism evidence="6 7">
    <name type="scientific">Humibacillus xanthopallidus</name>
    <dbReference type="NCBI Taxonomy" id="412689"/>
    <lineage>
        <taxon>Bacteria</taxon>
        <taxon>Bacillati</taxon>
        <taxon>Actinomycetota</taxon>
        <taxon>Actinomycetes</taxon>
        <taxon>Micrococcales</taxon>
        <taxon>Intrasporangiaceae</taxon>
        <taxon>Humibacillus</taxon>
    </lineage>
</organism>
<keyword evidence="3" id="KW-0804">Transcription</keyword>
<evidence type="ECO:0000259" key="5">
    <source>
        <dbReference type="PROSITE" id="PS50977"/>
    </source>
</evidence>
<evidence type="ECO:0000256" key="3">
    <source>
        <dbReference type="ARBA" id="ARBA00023163"/>
    </source>
</evidence>
<keyword evidence="1" id="KW-0805">Transcription regulation</keyword>
<dbReference type="PANTHER" id="PTHR30055:SF234">
    <property type="entry name" value="HTH-TYPE TRANSCRIPTIONAL REGULATOR BETI"/>
    <property type="match status" value="1"/>
</dbReference>
<dbReference type="InterPro" id="IPR050109">
    <property type="entry name" value="HTH-type_TetR-like_transc_reg"/>
</dbReference>
<keyword evidence="2 4" id="KW-0238">DNA-binding</keyword>
<dbReference type="Proteomes" id="UP000316747">
    <property type="component" value="Unassembled WGS sequence"/>
</dbReference>
<keyword evidence="7" id="KW-1185">Reference proteome</keyword>
<evidence type="ECO:0000256" key="4">
    <source>
        <dbReference type="PROSITE-ProRule" id="PRU00335"/>
    </source>
</evidence>
<dbReference type="InterPro" id="IPR036271">
    <property type="entry name" value="Tet_transcr_reg_TetR-rel_C_sf"/>
</dbReference>
<dbReference type="SUPFAM" id="SSF48498">
    <property type="entry name" value="Tetracyclin repressor-like, C-terminal domain"/>
    <property type="match status" value="1"/>
</dbReference>
<proteinExistence type="predicted"/>